<sequence length="126" mass="13865">MPPSRGSNQQPSQPPPTQKNSSTGRARGGRYVLSARAQAVLTWILEDIIEKTLEDARRQAEAAGKQRVELAEHQSALRILRISLTLISQPGCFISADSSDEDSDHFTPGASDACCVFHLSRLYRFP</sequence>
<evidence type="ECO:0000313" key="3">
    <source>
        <dbReference type="Proteomes" id="UP000215335"/>
    </source>
</evidence>
<dbReference type="Proteomes" id="UP000215335">
    <property type="component" value="Unassembled WGS sequence"/>
</dbReference>
<reference evidence="2 3" key="1">
    <citation type="journal article" date="2017" name="Curr. Biol.">
        <title>The Evolution of Venom by Co-option of Single-Copy Genes.</title>
        <authorList>
            <person name="Martinson E.O."/>
            <person name="Mrinalini"/>
            <person name="Kelkar Y.D."/>
            <person name="Chang C.H."/>
            <person name="Werren J.H."/>
        </authorList>
    </citation>
    <scope>NUCLEOTIDE SEQUENCE [LARGE SCALE GENOMIC DNA]</scope>
    <source>
        <strain evidence="2 3">Alberta</strain>
        <tissue evidence="2">Whole body</tissue>
    </source>
</reference>
<comment type="caution">
    <text evidence="2">The sequence shown here is derived from an EMBL/GenBank/DDBJ whole genome shotgun (WGS) entry which is preliminary data.</text>
</comment>
<proteinExistence type="predicted"/>
<protein>
    <submittedName>
        <fullName evidence="2">Uncharacterized protein</fullName>
    </submittedName>
</protein>
<evidence type="ECO:0000313" key="2">
    <source>
        <dbReference type="EMBL" id="OXU30690.1"/>
    </source>
</evidence>
<keyword evidence="3" id="KW-1185">Reference proteome</keyword>
<feature type="region of interest" description="Disordered" evidence="1">
    <location>
        <begin position="1"/>
        <end position="28"/>
    </location>
</feature>
<accession>A0A232FJH3</accession>
<organism evidence="2 3">
    <name type="scientific">Trichomalopsis sarcophagae</name>
    <dbReference type="NCBI Taxonomy" id="543379"/>
    <lineage>
        <taxon>Eukaryota</taxon>
        <taxon>Metazoa</taxon>
        <taxon>Ecdysozoa</taxon>
        <taxon>Arthropoda</taxon>
        <taxon>Hexapoda</taxon>
        <taxon>Insecta</taxon>
        <taxon>Pterygota</taxon>
        <taxon>Neoptera</taxon>
        <taxon>Endopterygota</taxon>
        <taxon>Hymenoptera</taxon>
        <taxon>Apocrita</taxon>
        <taxon>Proctotrupomorpha</taxon>
        <taxon>Chalcidoidea</taxon>
        <taxon>Pteromalidae</taxon>
        <taxon>Pteromalinae</taxon>
        <taxon>Trichomalopsis</taxon>
    </lineage>
</organism>
<gene>
    <name evidence="2" type="ORF">TSAR_015657</name>
</gene>
<dbReference type="OrthoDB" id="7697473at2759"/>
<dbReference type="EMBL" id="NNAY01000131">
    <property type="protein sequence ID" value="OXU30690.1"/>
    <property type="molecule type" value="Genomic_DNA"/>
</dbReference>
<evidence type="ECO:0000256" key="1">
    <source>
        <dbReference type="SAM" id="MobiDB-lite"/>
    </source>
</evidence>
<name>A0A232FJH3_9HYME</name>
<dbReference type="AlphaFoldDB" id="A0A232FJH3"/>